<dbReference type="Proteomes" id="UP000241546">
    <property type="component" value="Unassembled WGS sequence"/>
</dbReference>
<feature type="chain" id="PRO_5015687866" description="Secreted protein" evidence="2">
    <location>
        <begin position="23"/>
        <end position="79"/>
    </location>
</feature>
<feature type="signal peptide" evidence="2">
    <location>
        <begin position="1"/>
        <end position="22"/>
    </location>
</feature>
<dbReference type="EMBL" id="KZ680217">
    <property type="protein sequence ID" value="PTB64432.1"/>
    <property type="molecule type" value="Genomic_DNA"/>
</dbReference>
<dbReference type="GeneID" id="36605943"/>
<proteinExistence type="predicted"/>
<feature type="compositionally biased region" description="Polar residues" evidence="1">
    <location>
        <begin position="65"/>
        <end position="79"/>
    </location>
</feature>
<keyword evidence="2" id="KW-0732">Signal</keyword>
<evidence type="ECO:0000313" key="3">
    <source>
        <dbReference type="EMBL" id="PTB64432.1"/>
    </source>
</evidence>
<gene>
    <name evidence="3" type="ORF">BBK36DRAFT_169621</name>
</gene>
<evidence type="ECO:0000256" key="2">
    <source>
        <dbReference type="SAM" id="SignalP"/>
    </source>
</evidence>
<name>A0A2T4B526_9HYPO</name>
<feature type="non-terminal residue" evidence="3">
    <location>
        <position position="79"/>
    </location>
</feature>
<accession>A0A2T4B526</accession>
<reference evidence="4" key="1">
    <citation type="submission" date="2016-07" db="EMBL/GenBank/DDBJ databases">
        <title>Multiple horizontal gene transfer events from other fungi enriched the ability of initially mycotrophic Trichoderma (Ascomycota) to feed on dead plant biomass.</title>
        <authorList>
            <consortium name="DOE Joint Genome Institute"/>
            <person name="Atanasova L."/>
            <person name="Chenthamara K."/>
            <person name="Zhang J."/>
            <person name="Grujic M."/>
            <person name="Henrissat B."/>
            <person name="Kuo A."/>
            <person name="Aerts A."/>
            <person name="Salamov A."/>
            <person name="Lipzen A."/>
            <person name="Labutti K."/>
            <person name="Barry K."/>
            <person name="Miao Y."/>
            <person name="Rahimi M.J."/>
            <person name="Shen Q."/>
            <person name="Grigoriev I.V."/>
            <person name="Kubicek C.P."/>
            <person name="Druzhinina I.S."/>
        </authorList>
    </citation>
    <scope>NUCLEOTIDE SEQUENCE [LARGE SCALE GENOMIC DNA]</scope>
    <source>
        <strain evidence="4">TUCIM 6016</strain>
    </source>
</reference>
<sequence length="79" mass="8569">MALRYCMVHLCRLRLLAPITVTVTVTPNCHCRSAWPSSGCTRALNLATTHPLGSPKASFPRHLTPQRTSTALGTRQSPG</sequence>
<keyword evidence="4" id="KW-1185">Reference proteome</keyword>
<dbReference type="AlphaFoldDB" id="A0A2T4B526"/>
<dbReference type="RefSeq" id="XP_024747752.1">
    <property type="nucleotide sequence ID" value="XM_024897825.1"/>
</dbReference>
<protein>
    <recommendedName>
        <fullName evidence="5">Secreted protein</fullName>
    </recommendedName>
</protein>
<feature type="region of interest" description="Disordered" evidence="1">
    <location>
        <begin position="51"/>
        <end position="79"/>
    </location>
</feature>
<evidence type="ECO:0000313" key="4">
    <source>
        <dbReference type="Proteomes" id="UP000241546"/>
    </source>
</evidence>
<evidence type="ECO:0008006" key="5">
    <source>
        <dbReference type="Google" id="ProtNLM"/>
    </source>
</evidence>
<evidence type="ECO:0000256" key="1">
    <source>
        <dbReference type="SAM" id="MobiDB-lite"/>
    </source>
</evidence>
<organism evidence="3 4">
    <name type="scientific">Trichoderma citrinoviride</name>
    <dbReference type="NCBI Taxonomy" id="58853"/>
    <lineage>
        <taxon>Eukaryota</taxon>
        <taxon>Fungi</taxon>
        <taxon>Dikarya</taxon>
        <taxon>Ascomycota</taxon>
        <taxon>Pezizomycotina</taxon>
        <taxon>Sordariomycetes</taxon>
        <taxon>Hypocreomycetidae</taxon>
        <taxon>Hypocreales</taxon>
        <taxon>Hypocreaceae</taxon>
        <taxon>Trichoderma</taxon>
    </lineage>
</organism>